<proteinExistence type="predicted"/>
<protein>
    <submittedName>
        <fullName evidence="2">Uncharacterized protein</fullName>
    </submittedName>
</protein>
<accession>A0A9P8PAS7</accession>
<feature type="compositionally biased region" description="Acidic residues" evidence="1">
    <location>
        <begin position="50"/>
        <end position="66"/>
    </location>
</feature>
<comment type="caution">
    <text evidence="2">The sequence shown here is derived from an EMBL/GenBank/DDBJ whole genome shotgun (WGS) entry which is preliminary data.</text>
</comment>
<gene>
    <name evidence="2" type="ORF">OGAPHI_002206</name>
</gene>
<keyword evidence="3" id="KW-1185">Reference proteome</keyword>
<feature type="region of interest" description="Disordered" evidence="1">
    <location>
        <begin position="1"/>
        <end position="72"/>
    </location>
</feature>
<evidence type="ECO:0000256" key="1">
    <source>
        <dbReference type="SAM" id="MobiDB-lite"/>
    </source>
</evidence>
<dbReference type="AlphaFoldDB" id="A0A9P8PAS7"/>
<dbReference type="EMBL" id="JAEUBE010000158">
    <property type="protein sequence ID" value="KAH3668452.1"/>
    <property type="molecule type" value="Genomic_DNA"/>
</dbReference>
<feature type="compositionally biased region" description="Polar residues" evidence="1">
    <location>
        <begin position="91"/>
        <end position="125"/>
    </location>
</feature>
<sequence>MAASMADVWLCSVQPDQQTQNEQEWKGVGELEDTESTNDGHQLGDTWDSSTDDESDSPVDDNENTPEDGSLLGCDLREAEVRDQETLVSDLKTNVGVQNSSKHTGNKVDNVSGSLQSTGGNTHVSGNVRPLSKVRVDEETENQVNDHDESLSTKHSLPEVHWFLEFVHDLTEDGSTTPSEDHVVHTVNTVRKRARSNSVFVDGQGVVRSGTAVVGPEQVVVWLVFNTNGDHGDDTNSNIHPDGGVSDVSETGQGLNLTENHTQERPNNNFNRVTETVVAPVGDQELGQGLSSGQQDKTNVHDHLDELQQSSRVTEPSTNGSTSQVRESTDWVVVGVKLAEAVVQEVTTQSSHDTENNVQDDTWNVTHLGNSVWSI</sequence>
<evidence type="ECO:0000313" key="2">
    <source>
        <dbReference type="EMBL" id="KAH3668452.1"/>
    </source>
</evidence>
<reference evidence="2" key="2">
    <citation type="submission" date="2021-01" db="EMBL/GenBank/DDBJ databases">
        <authorList>
            <person name="Schikora-Tamarit M.A."/>
        </authorList>
    </citation>
    <scope>NUCLEOTIDE SEQUENCE</scope>
    <source>
        <strain evidence="2">CBS6075</strain>
    </source>
</reference>
<organism evidence="2 3">
    <name type="scientific">Ogataea philodendri</name>
    <dbReference type="NCBI Taxonomy" id="1378263"/>
    <lineage>
        <taxon>Eukaryota</taxon>
        <taxon>Fungi</taxon>
        <taxon>Dikarya</taxon>
        <taxon>Ascomycota</taxon>
        <taxon>Saccharomycotina</taxon>
        <taxon>Pichiomycetes</taxon>
        <taxon>Pichiales</taxon>
        <taxon>Pichiaceae</taxon>
        <taxon>Ogataea</taxon>
    </lineage>
</organism>
<dbReference type="RefSeq" id="XP_046062866.1">
    <property type="nucleotide sequence ID" value="XM_046203051.1"/>
</dbReference>
<dbReference type="GeneID" id="70234173"/>
<evidence type="ECO:0000313" key="3">
    <source>
        <dbReference type="Proteomes" id="UP000769157"/>
    </source>
</evidence>
<name>A0A9P8PAS7_9ASCO</name>
<feature type="region of interest" description="Disordered" evidence="1">
    <location>
        <begin position="90"/>
        <end position="127"/>
    </location>
</feature>
<reference evidence="2" key="1">
    <citation type="journal article" date="2021" name="Open Biol.">
        <title>Shared evolutionary footprints suggest mitochondrial oxidative damage underlies multiple complex I losses in fungi.</title>
        <authorList>
            <person name="Schikora-Tamarit M.A."/>
            <person name="Marcet-Houben M."/>
            <person name="Nosek J."/>
            <person name="Gabaldon T."/>
        </authorList>
    </citation>
    <scope>NUCLEOTIDE SEQUENCE</scope>
    <source>
        <strain evidence="2">CBS6075</strain>
    </source>
</reference>
<dbReference type="Proteomes" id="UP000769157">
    <property type="component" value="Unassembled WGS sequence"/>
</dbReference>